<feature type="non-terminal residue" evidence="2">
    <location>
        <position position="280"/>
    </location>
</feature>
<evidence type="ECO:0000313" key="3">
    <source>
        <dbReference type="Proteomes" id="UP001642464"/>
    </source>
</evidence>
<name>A0ABP0PNT7_9DINO</name>
<evidence type="ECO:0000313" key="2">
    <source>
        <dbReference type="EMBL" id="CAK9077256.1"/>
    </source>
</evidence>
<reference evidence="2 3" key="1">
    <citation type="submission" date="2024-02" db="EMBL/GenBank/DDBJ databases">
        <authorList>
            <person name="Chen Y."/>
            <person name="Shah S."/>
            <person name="Dougan E. K."/>
            <person name="Thang M."/>
            <person name="Chan C."/>
        </authorList>
    </citation>
    <scope>NUCLEOTIDE SEQUENCE [LARGE SCALE GENOMIC DNA]</scope>
</reference>
<comment type="caution">
    <text evidence="2">The sequence shown here is derived from an EMBL/GenBank/DDBJ whole genome shotgun (WGS) entry which is preliminary data.</text>
</comment>
<keyword evidence="3" id="KW-1185">Reference proteome</keyword>
<feature type="non-terminal residue" evidence="2">
    <location>
        <position position="1"/>
    </location>
</feature>
<accession>A0ABP0PNT7</accession>
<proteinExistence type="predicted"/>
<evidence type="ECO:0000256" key="1">
    <source>
        <dbReference type="SAM" id="Coils"/>
    </source>
</evidence>
<organism evidence="2 3">
    <name type="scientific">Durusdinium trenchii</name>
    <dbReference type="NCBI Taxonomy" id="1381693"/>
    <lineage>
        <taxon>Eukaryota</taxon>
        <taxon>Sar</taxon>
        <taxon>Alveolata</taxon>
        <taxon>Dinophyceae</taxon>
        <taxon>Suessiales</taxon>
        <taxon>Symbiodiniaceae</taxon>
        <taxon>Durusdinium</taxon>
    </lineage>
</organism>
<protein>
    <submittedName>
        <fullName evidence="2">Uncharacterized protein</fullName>
    </submittedName>
</protein>
<gene>
    <name evidence="2" type="ORF">SCF082_LOCUS37086</name>
</gene>
<sequence length="280" mass="30208">LLTVLERNLLSKAGRAATFGQVVAGLSLTLTEKQKDGFRQAARSFAMARPQVVRHFDLTSEEVSLLDGAFASGDLDTVLAVTGAVAPDGEGHLAFDPQAPVTWPVLLQILQRRRASELQQQKLEELQKKAAALESLKQTTFSQEEKIAASLQAFSASLSVFHKDAAETDEKQIAGETWCLRRASPSAPDIPPMGSLKPTLMVCGHTAPVSVTSGALALVKAAHKTADAVALVLMPEDCSQGIEIEHALWNDGFAFKRIFWRQDSGVRHCLVCHAREGDTA</sequence>
<feature type="coiled-coil region" evidence="1">
    <location>
        <begin position="116"/>
        <end position="143"/>
    </location>
</feature>
<dbReference type="EMBL" id="CAXAMM010037535">
    <property type="protein sequence ID" value="CAK9077256.1"/>
    <property type="molecule type" value="Genomic_DNA"/>
</dbReference>
<keyword evidence="1" id="KW-0175">Coiled coil</keyword>
<dbReference type="Proteomes" id="UP001642464">
    <property type="component" value="Unassembled WGS sequence"/>
</dbReference>